<gene>
    <name evidence="1" type="ORF">PR048_005667</name>
</gene>
<keyword evidence="2" id="KW-1185">Reference proteome</keyword>
<comment type="caution">
    <text evidence="1">The sequence shown here is derived from an EMBL/GenBank/DDBJ whole genome shotgun (WGS) entry which is preliminary data.</text>
</comment>
<dbReference type="PANTHER" id="PTHR31511">
    <property type="entry name" value="PROTEIN CBG23764"/>
    <property type="match status" value="1"/>
</dbReference>
<proteinExistence type="predicted"/>
<dbReference type="Proteomes" id="UP001159363">
    <property type="component" value="Chromosome 2"/>
</dbReference>
<name>A0ABQ9I8U3_9NEOP</name>
<accession>A0ABQ9I8U3</accession>
<dbReference type="EMBL" id="JARBHB010000002">
    <property type="protein sequence ID" value="KAJ8893084.1"/>
    <property type="molecule type" value="Genomic_DNA"/>
</dbReference>
<evidence type="ECO:0000313" key="1">
    <source>
        <dbReference type="EMBL" id="KAJ8893084.1"/>
    </source>
</evidence>
<evidence type="ECO:0008006" key="3">
    <source>
        <dbReference type="Google" id="ProtNLM"/>
    </source>
</evidence>
<dbReference type="PANTHER" id="PTHR31511:SF12">
    <property type="entry name" value="RHO TERMINATION FACTOR N-TERMINAL DOMAIN-CONTAINING PROTEIN"/>
    <property type="match status" value="1"/>
</dbReference>
<organism evidence="1 2">
    <name type="scientific">Dryococelus australis</name>
    <dbReference type="NCBI Taxonomy" id="614101"/>
    <lineage>
        <taxon>Eukaryota</taxon>
        <taxon>Metazoa</taxon>
        <taxon>Ecdysozoa</taxon>
        <taxon>Arthropoda</taxon>
        <taxon>Hexapoda</taxon>
        <taxon>Insecta</taxon>
        <taxon>Pterygota</taxon>
        <taxon>Neoptera</taxon>
        <taxon>Polyneoptera</taxon>
        <taxon>Phasmatodea</taxon>
        <taxon>Verophasmatodea</taxon>
        <taxon>Anareolatae</taxon>
        <taxon>Phasmatidae</taxon>
        <taxon>Eurycanthinae</taxon>
        <taxon>Dryococelus</taxon>
    </lineage>
</organism>
<evidence type="ECO:0000313" key="2">
    <source>
        <dbReference type="Proteomes" id="UP001159363"/>
    </source>
</evidence>
<protein>
    <recommendedName>
        <fullName evidence="3">C2H2-type domain-containing protein</fullName>
    </recommendedName>
</protein>
<reference evidence="1 2" key="1">
    <citation type="submission" date="2023-02" db="EMBL/GenBank/DDBJ databases">
        <title>LHISI_Scaffold_Assembly.</title>
        <authorList>
            <person name="Stuart O.P."/>
            <person name="Cleave R."/>
            <person name="Magrath M.J.L."/>
            <person name="Mikheyev A.S."/>
        </authorList>
    </citation>
    <scope>NUCLEOTIDE SEQUENCE [LARGE SCALE GENOMIC DNA]</scope>
    <source>
        <strain evidence="1">Daus_M_001</strain>
        <tissue evidence="1">Leg muscle</tissue>
    </source>
</reference>
<sequence length="373" mass="42431">MCTSTVLHGKHVNILAIHASVSNAHFHFVCIRNFQLRKMKCKIHVCECCLQYFRTEENLASHTILCQQQKAVRSIFPTGNDMYLEFKDYSKQQRLRFVAYCDVESCLKPISTCLPNDETSNTSTIDQNLPYACCILLVCSYNPRFAGADCMKKLVDKLDELTKWVVGIYSTIVLMKPKIPADEARLVAQKKFNYDAHFLIKPLAERHIMLHNGNVVIENPGKIQIPNGNDCNGKAQCFKLRFIDSFQFMSTSLETLAGNLLPAQLSISRPMFPDNTQLELAKLNRAFPYDFVKSPDSLMWKSHPPKDTFHNVMRDESISDDDYTHAQACAFNYINLLSMPFITYNFGTVCLAHYGLDPAMYVTAQSLSWGTLS</sequence>